<proteinExistence type="predicted"/>
<evidence type="ECO:0000313" key="3">
    <source>
        <dbReference type="Proteomes" id="UP000005801"/>
    </source>
</evidence>
<dbReference type="RefSeq" id="WP_006974946.1">
    <property type="nucleotide sequence ID" value="NZ_ABCS01000078.1"/>
</dbReference>
<dbReference type="AlphaFoldDB" id="A6GE06"/>
<dbReference type="EMBL" id="ABCS01000078">
    <property type="protein sequence ID" value="EDM75872.1"/>
    <property type="molecule type" value="Genomic_DNA"/>
</dbReference>
<reference evidence="2 3" key="1">
    <citation type="submission" date="2007-06" db="EMBL/GenBank/DDBJ databases">
        <authorList>
            <person name="Shimkets L."/>
            <person name="Ferriera S."/>
            <person name="Johnson J."/>
            <person name="Kravitz S."/>
            <person name="Beeson K."/>
            <person name="Sutton G."/>
            <person name="Rogers Y.-H."/>
            <person name="Friedman R."/>
            <person name="Frazier M."/>
            <person name="Venter J.C."/>
        </authorList>
    </citation>
    <scope>NUCLEOTIDE SEQUENCE [LARGE SCALE GENOMIC DNA]</scope>
    <source>
        <strain evidence="2 3">SIR-1</strain>
    </source>
</reference>
<organism evidence="2 3">
    <name type="scientific">Plesiocystis pacifica SIR-1</name>
    <dbReference type="NCBI Taxonomy" id="391625"/>
    <lineage>
        <taxon>Bacteria</taxon>
        <taxon>Pseudomonadati</taxon>
        <taxon>Myxococcota</taxon>
        <taxon>Polyangia</taxon>
        <taxon>Nannocystales</taxon>
        <taxon>Nannocystaceae</taxon>
        <taxon>Plesiocystis</taxon>
    </lineage>
</organism>
<keyword evidence="1" id="KW-0472">Membrane</keyword>
<keyword evidence="3" id="KW-1185">Reference proteome</keyword>
<comment type="caution">
    <text evidence="2">The sequence shown here is derived from an EMBL/GenBank/DDBJ whole genome shotgun (WGS) entry which is preliminary data.</text>
</comment>
<sequence>MTESDGSTGGVPRRVIALIVAGILVTLVSSGVLLYSRLSAVGSEQFEAVPDFLAAPETIEPRVRAVSEVLIRLELGRSAIDIVDGTGQRHSISQNGNWTREESPVEGGKSFPLAELDFSAVPAIVASATARAGTSPTQLVAERVEGELRWQVRVPGEGGVQVLDYGLDGAPLP</sequence>
<keyword evidence="1" id="KW-1133">Transmembrane helix</keyword>
<feature type="transmembrane region" description="Helical" evidence="1">
    <location>
        <begin position="15"/>
        <end position="35"/>
    </location>
</feature>
<accession>A6GE06</accession>
<dbReference type="OrthoDB" id="9845433at2"/>
<evidence type="ECO:0000313" key="2">
    <source>
        <dbReference type="EMBL" id="EDM75872.1"/>
    </source>
</evidence>
<gene>
    <name evidence="2" type="ORF">PPSIR1_08157</name>
</gene>
<protein>
    <submittedName>
        <fullName evidence="2">Uncharacterized protein</fullName>
    </submittedName>
</protein>
<keyword evidence="1" id="KW-0812">Transmembrane</keyword>
<name>A6GE06_9BACT</name>
<evidence type="ECO:0000256" key="1">
    <source>
        <dbReference type="SAM" id="Phobius"/>
    </source>
</evidence>
<dbReference type="Proteomes" id="UP000005801">
    <property type="component" value="Unassembled WGS sequence"/>
</dbReference>